<feature type="transmembrane region" description="Helical" evidence="1">
    <location>
        <begin position="46"/>
        <end position="66"/>
    </location>
</feature>
<comment type="caution">
    <text evidence="2">The sequence shown here is derived from an EMBL/GenBank/DDBJ whole genome shotgun (WGS) entry which is preliminary data.</text>
</comment>
<feature type="transmembrane region" description="Helical" evidence="1">
    <location>
        <begin position="12"/>
        <end position="34"/>
    </location>
</feature>
<accession>A0A1F7K9H8</accession>
<dbReference type="AlphaFoldDB" id="A0A1F7K9H8"/>
<evidence type="ECO:0000313" key="3">
    <source>
        <dbReference type="Proteomes" id="UP000178450"/>
    </source>
</evidence>
<proteinExistence type="predicted"/>
<gene>
    <name evidence="2" type="ORF">A2209_02295</name>
</gene>
<evidence type="ECO:0000256" key="1">
    <source>
        <dbReference type="SAM" id="Phobius"/>
    </source>
</evidence>
<evidence type="ECO:0000313" key="2">
    <source>
        <dbReference type="EMBL" id="OGK64505.1"/>
    </source>
</evidence>
<keyword evidence="1" id="KW-1133">Transmembrane helix</keyword>
<reference evidence="2 3" key="1">
    <citation type="journal article" date="2016" name="Nat. Commun.">
        <title>Thousands of microbial genomes shed light on interconnected biogeochemical processes in an aquifer system.</title>
        <authorList>
            <person name="Anantharaman K."/>
            <person name="Brown C.T."/>
            <person name="Hug L.A."/>
            <person name="Sharon I."/>
            <person name="Castelle C.J."/>
            <person name="Probst A.J."/>
            <person name="Thomas B.C."/>
            <person name="Singh A."/>
            <person name="Wilkins M.J."/>
            <person name="Karaoz U."/>
            <person name="Brodie E.L."/>
            <person name="Williams K.H."/>
            <person name="Hubbard S.S."/>
            <person name="Banfield J.F."/>
        </authorList>
    </citation>
    <scope>NUCLEOTIDE SEQUENCE [LARGE SCALE GENOMIC DNA]</scope>
</reference>
<dbReference type="EMBL" id="MGBG01000020">
    <property type="protein sequence ID" value="OGK64505.1"/>
    <property type="molecule type" value="Genomic_DNA"/>
</dbReference>
<keyword evidence="1" id="KW-0812">Transmembrane</keyword>
<feature type="transmembrane region" description="Helical" evidence="1">
    <location>
        <begin position="73"/>
        <end position="94"/>
    </location>
</feature>
<sequence length="96" mass="10655">MTAILRKPSAWVPIAMSAMALLLVVSYVALFGVQKSTGDESTIARIFQLLLAGQVPIVGYFIIKWFPKHQKQVLQIVVIQILAAIVPFLTVLFLEM</sequence>
<dbReference type="Proteomes" id="UP000178450">
    <property type="component" value="Unassembled WGS sequence"/>
</dbReference>
<keyword evidence="1" id="KW-0472">Membrane</keyword>
<name>A0A1F7K9H8_9BACT</name>
<protein>
    <submittedName>
        <fullName evidence="2">Uncharacterized protein</fullName>
    </submittedName>
</protein>
<organism evidence="2 3">
    <name type="scientific">Candidatus Roizmanbacteria bacterium RIFOXYA1_FULL_41_12</name>
    <dbReference type="NCBI Taxonomy" id="1802082"/>
    <lineage>
        <taxon>Bacteria</taxon>
        <taxon>Candidatus Roizmaniibacteriota</taxon>
    </lineage>
</organism>